<reference evidence="2" key="1">
    <citation type="submission" date="2023-06" db="EMBL/GenBank/DDBJ databases">
        <title>Genome-scale phylogeny and comparative genomics of the fungal order Sordariales.</title>
        <authorList>
            <consortium name="Lawrence Berkeley National Laboratory"/>
            <person name="Hensen N."/>
            <person name="Bonometti L."/>
            <person name="Westerberg I."/>
            <person name="Brannstrom I.O."/>
            <person name="Guillou S."/>
            <person name="Cros-Aarteil S."/>
            <person name="Calhoun S."/>
            <person name="Haridas S."/>
            <person name="Kuo A."/>
            <person name="Mondo S."/>
            <person name="Pangilinan J."/>
            <person name="Riley R."/>
            <person name="Labutti K."/>
            <person name="Andreopoulos B."/>
            <person name="Lipzen A."/>
            <person name="Chen C."/>
            <person name="Yanf M."/>
            <person name="Daum C."/>
            <person name="Ng V."/>
            <person name="Clum A."/>
            <person name="Steindorff A."/>
            <person name="Ohm R."/>
            <person name="Martin F."/>
            <person name="Silar P."/>
            <person name="Natvig D."/>
            <person name="Lalanne C."/>
            <person name="Gautier V."/>
            <person name="Ament-Velasquez S.L."/>
            <person name="Kruys A."/>
            <person name="Hutchinson M.I."/>
            <person name="Powell A.J."/>
            <person name="Barry K."/>
            <person name="Miller A.N."/>
            <person name="Grigoriev I.V."/>
            <person name="Debuchy R."/>
            <person name="Gladieux P."/>
            <person name="Thoren M.H."/>
            <person name="Johannesson H."/>
        </authorList>
    </citation>
    <scope>NUCLEOTIDE SEQUENCE</scope>
    <source>
        <strain evidence="2">SMH4607-1</strain>
    </source>
</reference>
<proteinExistence type="predicted"/>
<sequence length="503" mass="56059">MIDCSILGDILDLFPDVTAAVDKYKAAKDDRESRNIARRLTSEATLYSQFASRISLLSNPPSIRNDGLQQHVAEWLGPRRTELLTASLNEMQRLLRALMADLANTRRGTELLDKLGPREPSARSNAPKTALQKRLDRLSKLNMDLATYLLASQAVPLSFPGQPELATNVQSFFHHDRKKPAEAIQAITTAHNLKCDCQGPHLAGIRCACSKCNPGFEEPEPRTDEWAFEVAFQSAAEQNCSQTNTRLAEDAPLATLVTEGKLVNLSVSPLSLGADNQIALPTSVAEGSTKTFMSLDDLSRSHKPLLDQSKRMTLAFRLSSAVLQFIGTPWADEAFKSNDWVVATDSVQNDEPPNLFILRNLHTNRDLAKATPLTESNWRIASREPTLVKLGLALVELALGRTLSDIRKEEPGFLNRKETENYDPELLDLFTARKLLSLRYIAQTVSPDFQDVVSACITQQYRDRRDAKIKELDTSDVFFLEYATVAILMPLYQEAQKYLGDKA</sequence>
<gene>
    <name evidence="2" type="ORF">B0H67DRAFT_302600</name>
</gene>
<dbReference type="Proteomes" id="UP001172102">
    <property type="component" value="Unassembled WGS sequence"/>
</dbReference>
<feature type="domain" description="DUF7580" evidence="1">
    <location>
        <begin position="240"/>
        <end position="460"/>
    </location>
</feature>
<dbReference type="AlphaFoldDB" id="A0AA40DSN8"/>
<keyword evidence="3" id="KW-1185">Reference proteome</keyword>
<evidence type="ECO:0000313" key="3">
    <source>
        <dbReference type="Proteomes" id="UP001172102"/>
    </source>
</evidence>
<dbReference type="Pfam" id="PF24476">
    <property type="entry name" value="DUF7580"/>
    <property type="match status" value="1"/>
</dbReference>
<dbReference type="PANTHER" id="PTHR35186:SF4">
    <property type="entry name" value="PRION-INHIBITION AND PROPAGATION HELO DOMAIN-CONTAINING PROTEIN"/>
    <property type="match status" value="1"/>
</dbReference>
<accession>A0AA40DSN8</accession>
<comment type="caution">
    <text evidence="2">The sequence shown here is derived from an EMBL/GenBank/DDBJ whole genome shotgun (WGS) entry which is preliminary data.</text>
</comment>
<dbReference type="EMBL" id="JAUKUA010000005">
    <property type="protein sequence ID" value="KAK0711892.1"/>
    <property type="molecule type" value="Genomic_DNA"/>
</dbReference>
<protein>
    <recommendedName>
        <fullName evidence="1">DUF7580 domain-containing protein</fullName>
    </recommendedName>
</protein>
<dbReference type="PANTHER" id="PTHR35186">
    <property type="entry name" value="ANK_REP_REGION DOMAIN-CONTAINING PROTEIN"/>
    <property type="match status" value="1"/>
</dbReference>
<evidence type="ECO:0000259" key="1">
    <source>
        <dbReference type="Pfam" id="PF24476"/>
    </source>
</evidence>
<organism evidence="2 3">
    <name type="scientific">Lasiosphaeris hirsuta</name>
    <dbReference type="NCBI Taxonomy" id="260670"/>
    <lineage>
        <taxon>Eukaryota</taxon>
        <taxon>Fungi</taxon>
        <taxon>Dikarya</taxon>
        <taxon>Ascomycota</taxon>
        <taxon>Pezizomycotina</taxon>
        <taxon>Sordariomycetes</taxon>
        <taxon>Sordariomycetidae</taxon>
        <taxon>Sordariales</taxon>
        <taxon>Lasiosphaeriaceae</taxon>
        <taxon>Lasiosphaeris</taxon>
    </lineage>
</organism>
<evidence type="ECO:0000313" key="2">
    <source>
        <dbReference type="EMBL" id="KAK0711892.1"/>
    </source>
</evidence>
<name>A0AA40DSN8_9PEZI</name>
<dbReference type="InterPro" id="IPR056002">
    <property type="entry name" value="DUF7580"/>
</dbReference>